<dbReference type="EMBL" id="JAVFWL010000005">
    <property type="protein sequence ID" value="KAK6754829.1"/>
    <property type="molecule type" value="Genomic_DNA"/>
</dbReference>
<dbReference type="InterPro" id="IPR010405">
    <property type="entry name" value="COBRA1"/>
</dbReference>
<evidence type="ECO:0000256" key="1">
    <source>
        <dbReference type="PROSITE-ProRule" id="PRU00047"/>
    </source>
</evidence>
<dbReference type="PANTHER" id="PTHR13503">
    <property type="entry name" value="NEGATIVE ELONGATION FACTOR COMPLEX MEMBER B"/>
    <property type="match status" value="1"/>
</dbReference>
<dbReference type="PANTHER" id="PTHR13503:SF3">
    <property type="entry name" value="NEGATIVE ELONGATION FACTOR B"/>
    <property type="match status" value="1"/>
</dbReference>
<sequence>MASGTAKSLENHPLLGAAKLRQSLTKTRKLNTLLNAVKKFQDENGIKMDTLPPALQLLDLHKIKRHDLYEQAAMDISEHVVARIRELGENGSFESVKKLEEQLGKCFDMFPLPQFRPIVLENLKQLPKIPDNYLNTIMGDRDFYDACPLTVQQQIWLRNNDLFVEAFSPLIECYLKRKQDLLLSVEPSNTNFFTFETTKARRQWSEIKDLIKFCGSHEELFKSMTSYIRDLFAATGDAMLCSLRYELIMAAHDAGIECLVKSDPCHDFAWCLEACIRDKHLESHQTTRLRHMLDMFPKSYHESVTDLAMIAGDVHVIHFLCSMTVKKLRDSGGTHLPRDMPSVVVMVRVLSFGCAAKDLVSKKVQPGEVLDSVFLNRFLPEFQTLMVEDCTRAEIMRNKKDLEEEVDLSNLLSKPSDQMITFLKASRLAALLWYHCCLDMLPSKKRIGDLRGLARYVEVLPLLKDNIVCSGVWCHLIFHRLIHSNQYEAALADQAIYAALIDQLLLKNLLTDRCVKYQLFKLISQIGFIWGQPHCMTIMRDFDVEFFKSSNHPDMDYFIEEYNKLRERIIPKPIEGILEADLEQPSSSKPTPTVPPVAPMGSASPAPGIHYNMFAVQKCMSNSNLEPLPYRRPFGGPGSSSSRTLAELAASVTTPHDEDAFIDVTGLAKVRQAVTGACRKCGYPGHLPFQCRNYIQLKPGQSTVIDVSSTSSESSDKETPLVEKTRKKLRKKDKKEKKKKKKKRHRKHSSSSSDSDGSNHEKKSKKKRRHSSSSSDEHRKSKKKKKHQEGRQNRK</sequence>
<dbReference type="Pfam" id="PF06209">
    <property type="entry name" value="COBRA1"/>
    <property type="match status" value="1"/>
</dbReference>
<dbReference type="Proteomes" id="UP001303046">
    <property type="component" value="Unassembled WGS sequence"/>
</dbReference>
<reference evidence="4 5" key="1">
    <citation type="submission" date="2023-08" db="EMBL/GenBank/DDBJ databases">
        <title>A Necator americanus chromosomal reference genome.</title>
        <authorList>
            <person name="Ilik V."/>
            <person name="Petrzelkova K.J."/>
            <person name="Pardy F."/>
            <person name="Fuh T."/>
            <person name="Niatou-Singa F.S."/>
            <person name="Gouil Q."/>
            <person name="Baker L."/>
            <person name="Ritchie M.E."/>
            <person name="Jex A.R."/>
            <person name="Gazzola D."/>
            <person name="Li H."/>
            <person name="Toshio Fujiwara R."/>
            <person name="Zhan B."/>
            <person name="Aroian R.V."/>
            <person name="Pafco B."/>
            <person name="Schwarz E.M."/>
        </authorList>
    </citation>
    <scope>NUCLEOTIDE SEQUENCE [LARGE SCALE GENOMIC DNA]</scope>
    <source>
        <strain evidence="4 5">Aroian</strain>
        <tissue evidence="4">Whole animal</tissue>
    </source>
</reference>
<accession>A0ABR1DWP0</accession>
<proteinExistence type="predicted"/>
<feature type="compositionally biased region" description="Basic and acidic residues" evidence="2">
    <location>
        <begin position="714"/>
        <end position="724"/>
    </location>
</feature>
<evidence type="ECO:0000256" key="2">
    <source>
        <dbReference type="SAM" id="MobiDB-lite"/>
    </source>
</evidence>
<dbReference type="InterPro" id="IPR001878">
    <property type="entry name" value="Znf_CCHC"/>
</dbReference>
<keyword evidence="5" id="KW-1185">Reference proteome</keyword>
<organism evidence="4 5">
    <name type="scientific">Necator americanus</name>
    <name type="common">Human hookworm</name>
    <dbReference type="NCBI Taxonomy" id="51031"/>
    <lineage>
        <taxon>Eukaryota</taxon>
        <taxon>Metazoa</taxon>
        <taxon>Ecdysozoa</taxon>
        <taxon>Nematoda</taxon>
        <taxon>Chromadorea</taxon>
        <taxon>Rhabditida</taxon>
        <taxon>Rhabditina</taxon>
        <taxon>Rhabditomorpha</taxon>
        <taxon>Strongyloidea</taxon>
        <taxon>Ancylostomatidae</taxon>
        <taxon>Bunostominae</taxon>
        <taxon>Necator</taxon>
    </lineage>
</organism>
<evidence type="ECO:0000313" key="5">
    <source>
        <dbReference type="Proteomes" id="UP001303046"/>
    </source>
</evidence>
<name>A0ABR1DWP0_NECAM</name>
<feature type="compositionally biased region" description="Basic residues" evidence="2">
    <location>
        <begin position="725"/>
        <end position="749"/>
    </location>
</feature>
<comment type="caution">
    <text evidence="4">The sequence shown here is derived from an EMBL/GenBank/DDBJ whole genome shotgun (WGS) entry which is preliminary data.</text>
</comment>
<evidence type="ECO:0000259" key="3">
    <source>
        <dbReference type="PROSITE" id="PS50158"/>
    </source>
</evidence>
<keyword evidence="1" id="KW-0862">Zinc</keyword>
<keyword evidence="1" id="KW-0863">Zinc-finger</keyword>
<dbReference type="PROSITE" id="PS50158">
    <property type="entry name" value="ZF_CCHC"/>
    <property type="match status" value="1"/>
</dbReference>
<evidence type="ECO:0000313" key="4">
    <source>
        <dbReference type="EMBL" id="KAK6754829.1"/>
    </source>
</evidence>
<gene>
    <name evidence="4" type="primary">Necator_chrV.g18465</name>
    <name evidence="4" type="ORF">RB195_013674</name>
</gene>
<feature type="region of interest" description="Disordered" evidence="2">
    <location>
        <begin position="706"/>
        <end position="795"/>
    </location>
</feature>
<protein>
    <recommendedName>
        <fullName evidence="3">CCHC-type domain-containing protein</fullName>
    </recommendedName>
</protein>
<feature type="domain" description="CCHC-type" evidence="3">
    <location>
        <begin position="678"/>
        <end position="693"/>
    </location>
</feature>
<feature type="compositionally biased region" description="Basic residues" evidence="2">
    <location>
        <begin position="762"/>
        <end position="771"/>
    </location>
</feature>
<feature type="region of interest" description="Disordered" evidence="2">
    <location>
        <begin position="581"/>
        <end position="601"/>
    </location>
</feature>
<keyword evidence="1" id="KW-0479">Metal-binding</keyword>